<dbReference type="EMBL" id="CAMXCT010005290">
    <property type="protein sequence ID" value="CAI4011937.1"/>
    <property type="molecule type" value="Genomic_DNA"/>
</dbReference>
<comment type="caution">
    <text evidence="3">The sequence shown here is derived from an EMBL/GenBank/DDBJ whole genome shotgun (WGS) entry which is preliminary data.</text>
</comment>
<keyword evidence="6" id="KW-1185">Reference proteome</keyword>
<evidence type="ECO:0000313" key="5">
    <source>
        <dbReference type="EMBL" id="CAL4799249.1"/>
    </source>
</evidence>
<evidence type="ECO:0000313" key="4">
    <source>
        <dbReference type="EMBL" id="CAL1165312.1"/>
    </source>
</evidence>
<feature type="compositionally biased region" description="Polar residues" evidence="1">
    <location>
        <begin position="1"/>
        <end position="10"/>
    </location>
</feature>
<evidence type="ECO:0000259" key="2">
    <source>
        <dbReference type="PROSITE" id="PS51857"/>
    </source>
</evidence>
<name>A0A9P1GIU9_9DINO</name>
<dbReference type="EMBL" id="CAMXCT030005290">
    <property type="protein sequence ID" value="CAL4799249.1"/>
    <property type="molecule type" value="Genomic_DNA"/>
</dbReference>
<dbReference type="SMART" id="SM00357">
    <property type="entry name" value="CSP"/>
    <property type="match status" value="1"/>
</dbReference>
<reference evidence="3" key="1">
    <citation type="submission" date="2022-10" db="EMBL/GenBank/DDBJ databases">
        <authorList>
            <person name="Chen Y."/>
            <person name="Dougan E. K."/>
            <person name="Chan C."/>
            <person name="Rhodes N."/>
            <person name="Thang M."/>
        </authorList>
    </citation>
    <scope>NUCLEOTIDE SEQUENCE</scope>
</reference>
<dbReference type="Gene3D" id="2.40.50.140">
    <property type="entry name" value="Nucleic acid-binding proteins"/>
    <property type="match status" value="1"/>
</dbReference>
<dbReference type="AlphaFoldDB" id="A0A9P1GIU9"/>
<dbReference type="InterPro" id="IPR011129">
    <property type="entry name" value="CSD"/>
</dbReference>
<organism evidence="3">
    <name type="scientific">Cladocopium goreaui</name>
    <dbReference type="NCBI Taxonomy" id="2562237"/>
    <lineage>
        <taxon>Eukaryota</taxon>
        <taxon>Sar</taxon>
        <taxon>Alveolata</taxon>
        <taxon>Dinophyceae</taxon>
        <taxon>Suessiales</taxon>
        <taxon>Symbiodiniaceae</taxon>
        <taxon>Cladocopium</taxon>
    </lineage>
</organism>
<feature type="region of interest" description="Disordered" evidence="1">
    <location>
        <begin position="1"/>
        <end position="28"/>
    </location>
</feature>
<protein>
    <submittedName>
        <fullName evidence="5">Glucoamylase 1</fullName>
    </submittedName>
</protein>
<evidence type="ECO:0000256" key="1">
    <source>
        <dbReference type="SAM" id="MobiDB-lite"/>
    </source>
</evidence>
<reference evidence="4" key="2">
    <citation type="submission" date="2024-04" db="EMBL/GenBank/DDBJ databases">
        <authorList>
            <person name="Chen Y."/>
            <person name="Shah S."/>
            <person name="Dougan E. K."/>
            <person name="Thang M."/>
            <person name="Chan C."/>
        </authorList>
    </citation>
    <scope>NUCLEOTIDE SEQUENCE [LARGE SCALE GENOMIC DNA]</scope>
</reference>
<dbReference type="Proteomes" id="UP001152797">
    <property type="component" value="Unassembled WGS sequence"/>
</dbReference>
<dbReference type="PROSITE" id="PS51857">
    <property type="entry name" value="CSD_2"/>
    <property type="match status" value="1"/>
</dbReference>
<feature type="domain" description="CSD" evidence="2">
    <location>
        <begin position="153"/>
        <end position="220"/>
    </location>
</feature>
<dbReference type="InterPro" id="IPR002059">
    <property type="entry name" value="CSP_DNA-bd"/>
</dbReference>
<dbReference type="OrthoDB" id="444711at2759"/>
<accession>A0A9P1GIU9</accession>
<dbReference type="GO" id="GO:0003676">
    <property type="term" value="F:nucleic acid binding"/>
    <property type="evidence" value="ECO:0007669"/>
    <property type="project" value="InterPro"/>
</dbReference>
<evidence type="ECO:0000313" key="3">
    <source>
        <dbReference type="EMBL" id="CAI4011937.1"/>
    </source>
</evidence>
<gene>
    <name evidence="3" type="ORF">C1SCF055_LOCUS37052</name>
</gene>
<feature type="compositionally biased region" description="Basic and acidic residues" evidence="1">
    <location>
        <begin position="11"/>
        <end position="20"/>
    </location>
</feature>
<evidence type="ECO:0000313" key="6">
    <source>
        <dbReference type="Proteomes" id="UP001152797"/>
    </source>
</evidence>
<sequence>MASSISGWETSRSERSERSRSPRGSQCPPVGGMLGCNAGCGWNPCGTGCGCNDCNAGCGSMMNPMMMQQMQMMQMQQMQQMVGVGMMMGNMFNMMNATPSFETIGAAPQPAQPEPAQLVVEEIHVPPGPSSTLGHPNYRPPDSEQIPGITDTRFEGKIKVWWDSKGHGLIECEEVQLKFPGQDGIFLHDSQRRHFQKGDEVSFSVFVNFRGRPQATELRRPEVSDAKKS</sequence>
<dbReference type="EMBL" id="CAMXCT020005290">
    <property type="protein sequence ID" value="CAL1165312.1"/>
    <property type="molecule type" value="Genomic_DNA"/>
</dbReference>
<dbReference type="InterPro" id="IPR012340">
    <property type="entry name" value="NA-bd_OB-fold"/>
</dbReference>
<proteinExistence type="predicted"/>
<dbReference type="SUPFAM" id="SSF50249">
    <property type="entry name" value="Nucleic acid-binding proteins"/>
    <property type="match status" value="1"/>
</dbReference>